<comment type="caution">
    <text evidence="1">The sequence shown here is derived from an EMBL/GenBank/DDBJ whole genome shotgun (WGS) entry which is preliminary data.</text>
</comment>
<accession>F2B139</accession>
<sequence>MAESAMLVSGDARYSATSTSQRMRVLHDFAMSWRNPHGVDVNVHDAPETVGV</sequence>
<evidence type="ECO:0000313" key="1">
    <source>
        <dbReference type="EMBL" id="EGF24391.1"/>
    </source>
</evidence>
<gene>
    <name evidence="1" type="ORF">RBWH47_02936</name>
</gene>
<dbReference type="AlphaFoldDB" id="F2B139"/>
<reference evidence="1 2" key="1">
    <citation type="journal article" date="2013" name="Mar. Genomics">
        <title>Expression of sulfatases in Rhodopirellula baltica and the diversity of sulfatases in the genus Rhodopirellula.</title>
        <authorList>
            <person name="Wegner C.E."/>
            <person name="Richter-Heitmann T."/>
            <person name="Klindworth A."/>
            <person name="Klockow C."/>
            <person name="Richter M."/>
            <person name="Achstetter T."/>
            <person name="Glockner F.O."/>
            <person name="Harder J."/>
        </authorList>
    </citation>
    <scope>NUCLEOTIDE SEQUENCE [LARGE SCALE GENOMIC DNA]</scope>
    <source>
        <strain evidence="1 2">WH47</strain>
    </source>
</reference>
<protein>
    <submittedName>
        <fullName evidence="1">Uncharacterized protein</fullName>
    </submittedName>
</protein>
<organism evidence="1 2">
    <name type="scientific">Rhodopirellula baltica WH47</name>
    <dbReference type="NCBI Taxonomy" id="991778"/>
    <lineage>
        <taxon>Bacteria</taxon>
        <taxon>Pseudomonadati</taxon>
        <taxon>Planctomycetota</taxon>
        <taxon>Planctomycetia</taxon>
        <taxon>Pirellulales</taxon>
        <taxon>Pirellulaceae</taxon>
        <taxon>Rhodopirellula</taxon>
    </lineage>
</organism>
<evidence type="ECO:0000313" key="2">
    <source>
        <dbReference type="Proteomes" id="UP000006222"/>
    </source>
</evidence>
<dbReference type="EMBL" id="AFAR01000293">
    <property type="protein sequence ID" value="EGF24391.1"/>
    <property type="molecule type" value="Genomic_DNA"/>
</dbReference>
<proteinExistence type="predicted"/>
<name>F2B139_RHOBT</name>
<dbReference type="PATRIC" id="fig|991778.3.peg.6040"/>
<dbReference type="Proteomes" id="UP000006222">
    <property type="component" value="Unassembled WGS sequence"/>
</dbReference>